<organism evidence="2 3">
    <name type="scientific">Asprobacillus argus</name>
    <dbReference type="NCBI Taxonomy" id="3076534"/>
    <lineage>
        <taxon>Bacteria</taxon>
        <taxon>Pseudomonadati</taxon>
        <taxon>Bacteroidota</taxon>
        <taxon>Flavobacteriia</taxon>
        <taxon>Flavobacteriales</taxon>
        <taxon>Flavobacteriaceae</taxon>
        <taxon>Asprobacillus</taxon>
    </lineage>
</organism>
<dbReference type="Proteomes" id="UP001257277">
    <property type="component" value="Unassembled WGS sequence"/>
</dbReference>
<dbReference type="RefSeq" id="WP_349240580.1">
    <property type="nucleotide sequence ID" value="NZ_JAVTTO010000001.1"/>
</dbReference>
<name>A0ABU3LCL4_9FLAO</name>
<keyword evidence="1" id="KW-0812">Transmembrane</keyword>
<sequence length="128" mass="14832">MKRIQIQFLQRLILISVIIFGVHILVLDLLGFSLFENKIILAYVVNIGVALLVFNVLYFFREKFKKQLGFLFLFGSVLKFALFFILFNGAYRADGEVSGFEFSAFFIPYAITLIVEVYSLAKWLNKLE</sequence>
<evidence type="ECO:0000313" key="3">
    <source>
        <dbReference type="Proteomes" id="UP001257277"/>
    </source>
</evidence>
<feature type="transmembrane region" description="Helical" evidence="1">
    <location>
        <begin position="102"/>
        <end position="121"/>
    </location>
</feature>
<protein>
    <recommendedName>
        <fullName evidence="4">ATP synthase protein I</fullName>
    </recommendedName>
</protein>
<accession>A0ABU3LCL4</accession>
<evidence type="ECO:0008006" key="4">
    <source>
        <dbReference type="Google" id="ProtNLM"/>
    </source>
</evidence>
<keyword evidence="1" id="KW-1133">Transmembrane helix</keyword>
<feature type="transmembrane region" description="Helical" evidence="1">
    <location>
        <begin position="40"/>
        <end position="58"/>
    </location>
</feature>
<feature type="transmembrane region" description="Helical" evidence="1">
    <location>
        <begin position="70"/>
        <end position="90"/>
    </location>
</feature>
<evidence type="ECO:0000256" key="1">
    <source>
        <dbReference type="SAM" id="Phobius"/>
    </source>
</evidence>
<comment type="caution">
    <text evidence="2">The sequence shown here is derived from an EMBL/GenBank/DDBJ whole genome shotgun (WGS) entry which is preliminary data.</text>
</comment>
<proteinExistence type="predicted"/>
<dbReference type="EMBL" id="JAVTTO010000001">
    <property type="protein sequence ID" value="MDT7831333.1"/>
    <property type="molecule type" value="Genomic_DNA"/>
</dbReference>
<gene>
    <name evidence="2" type="ORF">RQM59_03020</name>
</gene>
<feature type="transmembrane region" description="Helical" evidence="1">
    <location>
        <begin position="12"/>
        <end position="34"/>
    </location>
</feature>
<evidence type="ECO:0000313" key="2">
    <source>
        <dbReference type="EMBL" id="MDT7831333.1"/>
    </source>
</evidence>
<keyword evidence="1" id="KW-0472">Membrane</keyword>
<reference evidence="2 3" key="1">
    <citation type="submission" date="2023-09" db="EMBL/GenBank/DDBJ databases">
        <title>Novel taxa isolated from Blanes Bay.</title>
        <authorList>
            <person name="Rey-Velasco X."/>
            <person name="Lucena T."/>
        </authorList>
    </citation>
    <scope>NUCLEOTIDE SEQUENCE [LARGE SCALE GENOMIC DNA]</scope>
    <source>
        <strain evidence="2 3">S356</strain>
    </source>
</reference>
<keyword evidence="3" id="KW-1185">Reference proteome</keyword>